<dbReference type="Proteomes" id="UP000651156">
    <property type="component" value="Unassembled WGS sequence"/>
</dbReference>
<accession>A0ABR9UNG0</accession>
<dbReference type="EMBL" id="JADEWN010000009">
    <property type="protein sequence ID" value="MBE9189821.1"/>
    <property type="molecule type" value="Genomic_DNA"/>
</dbReference>
<sequence>MTPKQPNDWYSTVANVYTSEQRTNWYSTAADAYNRVRPRYPQHLINRAVEWAKLPDDAIILEIGCGPGNATVAFADLGFSMICLEPNQEMCNLAQQNCIQYPNVEIVKTSFEEWQLEAGKFNAVLAATSFHWISPEMGYSKAAAALQDNGSLILLWNAIPIQPPYDIYQLLQEVYQTHAPSLARYEARSTQEESLNGFGQAVIDSGLFKDLMSEQLTWEAIHSVDDYLTLLGTLSPYIRLEPQRREALFVGIRKVLERNGIESISVCYLSVLQVVQRIL</sequence>
<dbReference type="SUPFAM" id="SSF53335">
    <property type="entry name" value="S-adenosyl-L-methionine-dependent methyltransferases"/>
    <property type="match status" value="1"/>
</dbReference>
<dbReference type="InterPro" id="IPR029063">
    <property type="entry name" value="SAM-dependent_MTases_sf"/>
</dbReference>
<evidence type="ECO:0000259" key="3">
    <source>
        <dbReference type="Pfam" id="PF13649"/>
    </source>
</evidence>
<keyword evidence="2" id="KW-0808">Transferase</keyword>
<dbReference type="GO" id="GO:0008168">
    <property type="term" value="F:methyltransferase activity"/>
    <property type="evidence" value="ECO:0007669"/>
    <property type="project" value="UniProtKB-KW"/>
</dbReference>
<evidence type="ECO:0000256" key="1">
    <source>
        <dbReference type="ARBA" id="ARBA00022603"/>
    </source>
</evidence>
<evidence type="ECO:0000313" key="5">
    <source>
        <dbReference type="Proteomes" id="UP000651156"/>
    </source>
</evidence>
<dbReference type="PANTHER" id="PTHR44942:SF4">
    <property type="entry name" value="METHYLTRANSFERASE TYPE 11 DOMAIN-CONTAINING PROTEIN"/>
    <property type="match status" value="1"/>
</dbReference>
<dbReference type="CDD" id="cd02440">
    <property type="entry name" value="AdoMet_MTases"/>
    <property type="match status" value="1"/>
</dbReference>
<dbReference type="RefSeq" id="WP_193931052.1">
    <property type="nucleotide sequence ID" value="NZ_CAWPMZ010000150.1"/>
</dbReference>
<dbReference type="Pfam" id="PF13649">
    <property type="entry name" value="Methyltransf_25"/>
    <property type="match status" value="1"/>
</dbReference>
<evidence type="ECO:0000313" key="4">
    <source>
        <dbReference type="EMBL" id="MBE9189821.1"/>
    </source>
</evidence>
<gene>
    <name evidence="4" type="ORF">IQ230_05490</name>
</gene>
<keyword evidence="1 4" id="KW-0489">Methyltransferase</keyword>
<evidence type="ECO:0000256" key="2">
    <source>
        <dbReference type="ARBA" id="ARBA00022679"/>
    </source>
</evidence>
<dbReference type="InterPro" id="IPR051052">
    <property type="entry name" value="Diverse_substrate_MTase"/>
</dbReference>
<dbReference type="InterPro" id="IPR041698">
    <property type="entry name" value="Methyltransf_25"/>
</dbReference>
<feature type="domain" description="Methyltransferase" evidence="3">
    <location>
        <begin position="60"/>
        <end position="150"/>
    </location>
</feature>
<proteinExistence type="predicted"/>
<keyword evidence="5" id="KW-1185">Reference proteome</keyword>
<organism evidence="4 5">
    <name type="scientific">Gloeocapsopsis crepidinum LEGE 06123</name>
    <dbReference type="NCBI Taxonomy" id="588587"/>
    <lineage>
        <taxon>Bacteria</taxon>
        <taxon>Bacillati</taxon>
        <taxon>Cyanobacteriota</taxon>
        <taxon>Cyanophyceae</taxon>
        <taxon>Oscillatoriophycideae</taxon>
        <taxon>Chroococcales</taxon>
        <taxon>Chroococcaceae</taxon>
        <taxon>Gloeocapsopsis</taxon>
    </lineage>
</organism>
<reference evidence="4 5" key="1">
    <citation type="submission" date="2020-10" db="EMBL/GenBank/DDBJ databases">
        <authorList>
            <person name="Castelo-Branco R."/>
            <person name="Eusebio N."/>
            <person name="Adriana R."/>
            <person name="Vieira A."/>
            <person name="Brugerolle De Fraissinette N."/>
            <person name="Rezende De Castro R."/>
            <person name="Schneider M.P."/>
            <person name="Vasconcelos V."/>
            <person name="Leao P.N."/>
        </authorList>
    </citation>
    <scope>NUCLEOTIDE SEQUENCE [LARGE SCALE GENOMIC DNA]</scope>
    <source>
        <strain evidence="4 5">LEGE 06123</strain>
    </source>
</reference>
<dbReference type="Gene3D" id="3.40.50.150">
    <property type="entry name" value="Vaccinia Virus protein VP39"/>
    <property type="match status" value="1"/>
</dbReference>
<protein>
    <submittedName>
        <fullName evidence="4">Class I SAM-dependent methyltransferase</fullName>
    </submittedName>
</protein>
<name>A0ABR9UNG0_9CHRO</name>
<comment type="caution">
    <text evidence="4">The sequence shown here is derived from an EMBL/GenBank/DDBJ whole genome shotgun (WGS) entry which is preliminary data.</text>
</comment>
<dbReference type="PANTHER" id="PTHR44942">
    <property type="entry name" value="METHYLTRANSF_11 DOMAIN-CONTAINING PROTEIN"/>
    <property type="match status" value="1"/>
</dbReference>
<dbReference type="GO" id="GO:0032259">
    <property type="term" value="P:methylation"/>
    <property type="evidence" value="ECO:0007669"/>
    <property type="project" value="UniProtKB-KW"/>
</dbReference>